<feature type="transmembrane region" description="Helical" evidence="6">
    <location>
        <begin position="222"/>
        <end position="255"/>
    </location>
</feature>
<evidence type="ECO:0000256" key="3">
    <source>
        <dbReference type="ARBA" id="ARBA00022692"/>
    </source>
</evidence>
<dbReference type="KEGG" id="mcol:MCOLE_v1c06800"/>
<dbReference type="AlphaFoldDB" id="A0A2K8P4W9"/>
<dbReference type="Pfam" id="PF02653">
    <property type="entry name" value="BPD_transp_2"/>
    <property type="match status" value="1"/>
</dbReference>
<dbReference type="Proteomes" id="UP000232221">
    <property type="component" value="Chromosome"/>
</dbReference>
<organism evidence="7 8">
    <name type="scientific">Mesoplasma coleopterae</name>
    <dbReference type="NCBI Taxonomy" id="324078"/>
    <lineage>
        <taxon>Bacteria</taxon>
        <taxon>Bacillati</taxon>
        <taxon>Mycoplasmatota</taxon>
        <taxon>Mollicutes</taxon>
        <taxon>Entomoplasmatales</taxon>
        <taxon>Entomoplasmataceae</taxon>
        <taxon>Mesoplasma</taxon>
    </lineage>
</organism>
<feature type="transmembrane region" description="Helical" evidence="6">
    <location>
        <begin position="190"/>
        <end position="210"/>
    </location>
</feature>
<feature type="transmembrane region" description="Helical" evidence="6">
    <location>
        <begin position="6"/>
        <end position="24"/>
    </location>
</feature>
<evidence type="ECO:0000256" key="4">
    <source>
        <dbReference type="ARBA" id="ARBA00022989"/>
    </source>
</evidence>
<reference evidence="7 8" key="1">
    <citation type="submission" date="2017-11" db="EMBL/GenBank/DDBJ databases">
        <title>Genome sequence of Mesoplasma coleopterae BARC 779 (ATCC 49583).</title>
        <authorList>
            <person name="Lo W.-S."/>
            <person name="Kuo C.-H."/>
        </authorList>
    </citation>
    <scope>NUCLEOTIDE SEQUENCE [LARGE SCALE GENOMIC DNA]</scope>
    <source>
        <strain evidence="7 8">BARC 779</strain>
    </source>
</reference>
<feature type="transmembrane region" description="Helical" evidence="6">
    <location>
        <begin position="267"/>
        <end position="284"/>
    </location>
</feature>
<keyword evidence="3 6" id="KW-0812">Transmembrane</keyword>
<dbReference type="CDD" id="cd06580">
    <property type="entry name" value="TM_PBP1_transp_TpRbsC_like"/>
    <property type="match status" value="1"/>
</dbReference>
<evidence type="ECO:0000256" key="6">
    <source>
        <dbReference type="SAM" id="Phobius"/>
    </source>
</evidence>
<evidence type="ECO:0000313" key="8">
    <source>
        <dbReference type="Proteomes" id="UP000232221"/>
    </source>
</evidence>
<dbReference type="EMBL" id="CP024968">
    <property type="protein sequence ID" value="ATZ21190.1"/>
    <property type="molecule type" value="Genomic_DNA"/>
</dbReference>
<name>A0A2K8P4W9_9MOLU</name>
<sequence length="299" mass="32262">MEAIFSLAIGFFVVFTLGAISGMFSERSGVVNLGIEGFMTIGALAYVSFCFMVKKTTNNYEDLHILYLVIGAIFSMVVAGIFSLLQTLMVLKLKTDQIISGTVINLLAQGIALFIVHIQGFGTGGTVLGSISPKLISFNYFIFYAIFTLFVTVSIGLYFTFTKVGTRHIAAGENPQALDAAGVKVNKYRFICITISGAISGLAGTMFVITQSLQNFNGSVQGLGFIALAIMIIGQWRVSLIVMFSIIFSIMFSIGQKITGLNSLPRALPFIMSIVVMVIASKWSSPPQASGVPFDKTLR</sequence>
<dbReference type="InterPro" id="IPR001851">
    <property type="entry name" value="ABC_transp_permease"/>
</dbReference>
<dbReference type="PANTHER" id="PTHR43370">
    <property type="entry name" value="SUGAR ABC TRANSPORTER INTEGRAL MEMBRANE PROTEIN-RELATED"/>
    <property type="match status" value="1"/>
</dbReference>
<evidence type="ECO:0000256" key="1">
    <source>
        <dbReference type="ARBA" id="ARBA00004651"/>
    </source>
</evidence>
<proteinExistence type="predicted"/>
<dbReference type="GO" id="GO:0005886">
    <property type="term" value="C:plasma membrane"/>
    <property type="evidence" value="ECO:0007669"/>
    <property type="project" value="UniProtKB-SubCell"/>
</dbReference>
<dbReference type="GO" id="GO:0022857">
    <property type="term" value="F:transmembrane transporter activity"/>
    <property type="evidence" value="ECO:0007669"/>
    <property type="project" value="InterPro"/>
</dbReference>
<comment type="subcellular location">
    <subcellularLocation>
        <location evidence="1">Cell membrane</location>
        <topology evidence="1">Multi-pass membrane protein</topology>
    </subcellularLocation>
</comment>
<keyword evidence="5 6" id="KW-0472">Membrane</keyword>
<feature type="transmembrane region" description="Helical" evidence="6">
    <location>
        <begin position="103"/>
        <end position="121"/>
    </location>
</feature>
<evidence type="ECO:0000313" key="7">
    <source>
        <dbReference type="EMBL" id="ATZ21190.1"/>
    </source>
</evidence>
<accession>A0A2K8P4W9</accession>
<dbReference type="RefSeq" id="WP_100671492.1">
    <property type="nucleotide sequence ID" value="NZ_CP022510.1"/>
</dbReference>
<dbReference type="PANTHER" id="PTHR43370:SF1">
    <property type="entry name" value="GUANOSINE ABC TRANSPORTER PERMEASE PROTEIN NUPQ"/>
    <property type="match status" value="1"/>
</dbReference>
<gene>
    <name evidence="7" type="ORF">MCOLE_v1c06800</name>
</gene>
<evidence type="ECO:0000256" key="2">
    <source>
        <dbReference type="ARBA" id="ARBA00022475"/>
    </source>
</evidence>
<keyword evidence="8" id="KW-1185">Reference proteome</keyword>
<feature type="transmembrane region" description="Helical" evidence="6">
    <location>
        <begin position="31"/>
        <end position="53"/>
    </location>
</feature>
<protein>
    <submittedName>
        <fullName evidence="7">Ribose/galactose ABC transporter permease</fullName>
    </submittedName>
</protein>
<keyword evidence="2" id="KW-1003">Cell membrane</keyword>
<dbReference type="OrthoDB" id="9792579at2"/>
<feature type="transmembrane region" description="Helical" evidence="6">
    <location>
        <begin position="65"/>
        <end position="91"/>
    </location>
</feature>
<evidence type="ECO:0000256" key="5">
    <source>
        <dbReference type="ARBA" id="ARBA00023136"/>
    </source>
</evidence>
<keyword evidence="4 6" id="KW-1133">Transmembrane helix</keyword>
<feature type="transmembrane region" description="Helical" evidence="6">
    <location>
        <begin position="141"/>
        <end position="161"/>
    </location>
</feature>